<dbReference type="GO" id="GO:0045493">
    <property type="term" value="P:xylan catabolic process"/>
    <property type="evidence" value="ECO:0007669"/>
    <property type="project" value="UniProtKB-KW"/>
</dbReference>
<dbReference type="EMBL" id="MU806252">
    <property type="protein sequence ID" value="KAJ3837345.1"/>
    <property type="molecule type" value="Genomic_DNA"/>
</dbReference>
<evidence type="ECO:0000256" key="2">
    <source>
        <dbReference type="ARBA" id="ARBA00022487"/>
    </source>
</evidence>
<keyword evidence="5" id="KW-0732">Signal</keyword>
<comment type="catalytic activity">
    <reaction evidence="9">
        <text>feruloyl-polysaccharide + H2O = ferulate + polysaccharide.</text>
        <dbReference type="EC" id="3.1.1.73"/>
    </reaction>
</comment>
<sequence length="606" mass="66173">MQMTTEMKAEGKKEEKGGDQDSSTITGNVESSSTLSPKLPPLPILTPSFCLITYTLQHNISCNSKALARAHMNSDQPVSVFHVDLGIPDEYMPRAKRGGPLPQVANSVANTTVFFAEIVPAGTNLTFPDQDSSCDSTFSSQVVFVDICRVALNVSTSTESGISMEAWLPKNWTGRFLSTGNGGLGGCIQYVDMAYTTALGFAAVGANNGHNGTSGASFYHNPEVLADFAYRSFPHQVGDSIHTNVVVGKEITRLFYGTPHNTSYYLGCSTGGRQGFESMQDFPDDFDGIVAGAPAINWNSFMSWGDYIYSILGNKSSPTFISSDDWLDLVHKDIMKQCDAIDGVVDGIIEDPNLCDYRPEDLLCTSLNKNNVDCLTAGQVHALRLVHSPVYNSNGQLMYPRQQPGSEDPSYIDVIFGGQPVQFSAGHGVASCNLSAFRNNGGKMLTYQGQADMLVSPINMELYYAHVQRTMSLQSEEVDDFLRFFRISGMSHCAEGPGAWDIGQYGDGELTEETLSPDRNVVTAIVRWVEEGVAPETIQGTKYVNDTKDLGVQFSRRHCRYPFRNIYDGVVFSSSAIRVIFLRASSSSSWNPGLFLTPCLFVASNQ</sequence>
<dbReference type="SUPFAM" id="SSF53474">
    <property type="entry name" value="alpha/beta-Hydrolases"/>
    <property type="match status" value="1"/>
</dbReference>
<keyword evidence="6 10" id="KW-0378">Hydrolase</keyword>
<evidence type="ECO:0000313" key="13">
    <source>
        <dbReference type="Proteomes" id="UP001163846"/>
    </source>
</evidence>
<dbReference type="InterPro" id="IPR011118">
    <property type="entry name" value="Tannase/feruloyl_esterase"/>
</dbReference>
<keyword evidence="3" id="KW-0119">Carbohydrate metabolism</keyword>
<keyword evidence="3" id="KW-0624">Polysaccharide degradation</keyword>
<proteinExistence type="inferred from homology"/>
<dbReference type="Pfam" id="PF07519">
    <property type="entry name" value="Tannase"/>
    <property type="match status" value="2"/>
</dbReference>
<dbReference type="GO" id="GO:0046872">
    <property type="term" value="F:metal ion binding"/>
    <property type="evidence" value="ECO:0007669"/>
    <property type="project" value="UniProtKB-KW"/>
</dbReference>
<feature type="compositionally biased region" description="Basic and acidic residues" evidence="11">
    <location>
        <begin position="7"/>
        <end position="19"/>
    </location>
</feature>
<dbReference type="PANTHER" id="PTHR33938:SF15">
    <property type="entry name" value="FERULOYL ESTERASE B-RELATED"/>
    <property type="match status" value="1"/>
</dbReference>
<dbReference type="InterPro" id="IPR029058">
    <property type="entry name" value="AB_hydrolase_fold"/>
</dbReference>
<evidence type="ECO:0000256" key="5">
    <source>
        <dbReference type="ARBA" id="ARBA00022729"/>
    </source>
</evidence>
<organism evidence="12 13">
    <name type="scientific">Lentinula raphanica</name>
    <dbReference type="NCBI Taxonomy" id="153919"/>
    <lineage>
        <taxon>Eukaryota</taxon>
        <taxon>Fungi</taxon>
        <taxon>Dikarya</taxon>
        <taxon>Basidiomycota</taxon>
        <taxon>Agaricomycotina</taxon>
        <taxon>Agaricomycetes</taxon>
        <taxon>Agaricomycetidae</taxon>
        <taxon>Agaricales</taxon>
        <taxon>Marasmiineae</taxon>
        <taxon>Omphalotaceae</taxon>
        <taxon>Lentinula</taxon>
    </lineage>
</organism>
<evidence type="ECO:0000313" key="12">
    <source>
        <dbReference type="EMBL" id="KAJ3837345.1"/>
    </source>
</evidence>
<comment type="similarity">
    <text evidence="1 10">Belongs to the tannase family.</text>
</comment>
<dbReference type="EC" id="3.1.1.-" evidence="10"/>
<evidence type="ECO:0000256" key="10">
    <source>
        <dbReference type="RuleBase" id="RU361238"/>
    </source>
</evidence>
<keyword evidence="13" id="KW-1185">Reference proteome</keyword>
<gene>
    <name evidence="12" type="ORF">F5878DRAFT_686245</name>
</gene>
<reference evidence="12" key="1">
    <citation type="submission" date="2022-08" db="EMBL/GenBank/DDBJ databases">
        <authorList>
            <consortium name="DOE Joint Genome Institute"/>
            <person name="Min B."/>
            <person name="Riley R."/>
            <person name="Sierra-Patev S."/>
            <person name="Naranjo-Ortiz M."/>
            <person name="Looney B."/>
            <person name="Konkel Z."/>
            <person name="Slot J.C."/>
            <person name="Sakamoto Y."/>
            <person name="Steenwyk J.L."/>
            <person name="Rokas A."/>
            <person name="Carro J."/>
            <person name="Camarero S."/>
            <person name="Ferreira P."/>
            <person name="Molpeceres G."/>
            <person name="Ruiz-Duenas F.J."/>
            <person name="Serrano A."/>
            <person name="Henrissat B."/>
            <person name="Drula E."/>
            <person name="Hughes K.W."/>
            <person name="Mata J.L."/>
            <person name="Ishikawa N.K."/>
            <person name="Vargas-Isla R."/>
            <person name="Ushijima S."/>
            <person name="Smith C.A."/>
            <person name="Ahrendt S."/>
            <person name="Andreopoulos W."/>
            <person name="He G."/>
            <person name="Labutti K."/>
            <person name="Lipzen A."/>
            <person name="Ng V."/>
            <person name="Sandor L."/>
            <person name="Barry K."/>
            <person name="Martinez A.T."/>
            <person name="Xiao Y."/>
            <person name="Gibbons J.G."/>
            <person name="Terashima K."/>
            <person name="Hibbett D.S."/>
            <person name="Grigoriev I.V."/>
        </authorList>
    </citation>
    <scope>NUCLEOTIDE SEQUENCE</scope>
    <source>
        <strain evidence="12">TFB9207</strain>
    </source>
</reference>
<evidence type="ECO:0000256" key="6">
    <source>
        <dbReference type="ARBA" id="ARBA00022801"/>
    </source>
</evidence>
<evidence type="ECO:0000256" key="4">
    <source>
        <dbReference type="ARBA" id="ARBA00022723"/>
    </source>
</evidence>
<dbReference type="Proteomes" id="UP001163846">
    <property type="component" value="Unassembled WGS sequence"/>
</dbReference>
<evidence type="ECO:0000256" key="9">
    <source>
        <dbReference type="ARBA" id="ARBA00034075"/>
    </source>
</evidence>
<protein>
    <recommendedName>
        <fullName evidence="10">Carboxylic ester hydrolase</fullName>
        <ecNumber evidence="10">3.1.1.-</ecNumber>
    </recommendedName>
</protein>
<keyword evidence="2" id="KW-0719">Serine esterase</keyword>
<evidence type="ECO:0000256" key="3">
    <source>
        <dbReference type="ARBA" id="ARBA00022651"/>
    </source>
</evidence>
<dbReference type="PANTHER" id="PTHR33938">
    <property type="entry name" value="FERULOYL ESTERASE B-RELATED"/>
    <property type="match status" value="1"/>
</dbReference>
<evidence type="ECO:0000256" key="11">
    <source>
        <dbReference type="SAM" id="MobiDB-lite"/>
    </source>
</evidence>
<feature type="compositionally biased region" description="Polar residues" evidence="11">
    <location>
        <begin position="20"/>
        <end position="30"/>
    </location>
</feature>
<keyword evidence="7" id="KW-0106">Calcium</keyword>
<accession>A0AA38UDK7</accession>
<evidence type="ECO:0000256" key="8">
    <source>
        <dbReference type="ARBA" id="ARBA00023157"/>
    </source>
</evidence>
<keyword evidence="4" id="KW-0479">Metal-binding</keyword>
<dbReference type="GO" id="GO:0030600">
    <property type="term" value="F:feruloyl esterase activity"/>
    <property type="evidence" value="ECO:0007669"/>
    <property type="project" value="UniProtKB-EC"/>
</dbReference>
<evidence type="ECO:0000256" key="1">
    <source>
        <dbReference type="ARBA" id="ARBA00006249"/>
    </source>
</evidence>
<comment type="caution">
    <text evidence="12">The sequence shown here is derived from an EMBL/GenBank/DDBJ whole genome shotgun (WGS) entry which is preliminary data.</text>
</comment>
<keyword evidence="8" id="KW-1015">Disulfide bond</keyword>
<name>A0AA38UDK7_9AGAR</name>
<evidence type="ECO:0000256" key="7">
    <source>
        <dbReference type="ARBA" id="ARBA00022837"/>
    </source>
</evidence>
<keyword evidence="3" id="KW-0858">Xylan degradation</keyword>
<feature type="region of interest" description="Disordered" evidence="11">
    <location>
        <begin position="1"/>
        <end position="37"/>
    </location>
</feature>
<dbReference type="AlphaFoldDB" id="A0AA38UDK7"/>